<dbReference type="InParanoid" id="G3IL07"/>
<reference evidence="2" key="1">
    <citation type="journal article" date="2011" name="Nat. Biotechnol.">
        <title>The genomic sequence of the Chinese hamster ovary (CHO)-K1 cell line.</title>
        <authorList>
            <person name="Xu X."/>
            <person name="Nagarajan H."/>
            <person name="Lewis N.E."/>
            <person name="Pan S."/>
            <person name="Cai Z."/>
            <person name="Liu X."/>
            <person name="Chen W."/>
            <person name="Xie M."/>
            <person name="Wang W."/>
            <person name="Hammond S."/>
            <person name="Andersen M.R."/>
            <person name="Neff N."/>
            <person name="Passarelli B."/>
            <person name="Koh W."/>
            <person name="Fan H.C."/>
            <person name="Wang J."/>
            <person name="Gui Y."/>
            <person name="Lee K.H."/>
            <person name="Betenbaugh M.J."/>
            <person name="Quake S.R."/>
            <person name="Famili I."/>
            <person name="Palsson B.O."/>
            <person name="Wang J."/>
        </authorList>
    </citation>
    <scope>NUCLEOTIDE SEQUENCE [LARGE SCALE GENOMIC DNA]</scope>
    <source>
        <strain evidence="2">CHO K1 cell line</strain>
    </source>
</reference>
<dbReference type="AlphaFoldDB" id="G3IL07"/>
<evidence type="ECO:0000313" key="2">
    <source>
        <dbReference type="Proteomes" id="UP000001075"/>
    </source>
</evidence>
<sequence>MSKVSRELKAVPYLCFLAGGGTHPKVACVVQGGRCWLPQDPPGPFCTPALSSGL</sequence>
<accession>G3IL07</accession>
<evidence type="ECO:0000313" key="1">
    <source>
        <dbReference type="EMBL" id="EGW11687.1"/>
    </source>
</evidence>
<dbReference type="Proteomes" id="UP000001075">
    <property type="component" value="Unassembled WGS sequence"/>
</dbReference>
<gene>
    <name evidence="1" type="ORF">I79_024565</name>
</gene>
<name>G3IL07_CRIGR</name>
<proteinExistence type="predicted"/>
<protein>
    <submittedName>
        <fullName evidence="1">Uncharacterized protein</fullName>
    </submittedName>
</protein>
<organism evidence="1 2">
    <name type="scientific">Cricetulus griseus</name>
    <name type="common">Chinese hamster</name>
    <name type="synonym">Cricetulus barabensis griseus</name>
    <dbReference type="NCBI Taxonomy" id="10029"/>
    <lineage>
        <taxon>Eukaryota</taxon>
        <taxon>Metazoa</taxon>
        <taxon>Chordata</taxon>
        <taxon>Craniata</taxon>
        <taxon>Vertebrata</taxon>
        <taxon>Euteleostomi</taxon>
        <taxon>Mammalia</taxon>
        <taxon>Eutheria</taxon>
        <taxon>Euarchontoglires</taxon>
        <taxon>Glires</taxon>
        <taxon>Rodentia</taxon>
        <taxon>Myomorpha</taxon>
        <taxon>Muroidea</taxon>
        <taxon>Cricetidae</taxon>
        <taxon>Cricetinae</taxon>
        <taxon>Cricetulus</taxon>
    </lineage>
</organism>
<dbReference type="EMBL" id="JH003833">
    <property type="protein sequence ID" value="EGW11687.1"/>
    <property type="molecule type" value="Genomic_DNA"/>
</dbReference>